<organism evidence="1 2">
    <name type="scientific">Puccinia coronata f. sp. avenae</name>
    <dbReference type="NCBI Taxonomy" id="200324"/>
    <lineage>
        <taxon>Eukaryota</taxon>
        <taxon>Fungi</taxon>
        <taxon>Dikarya</taxon>
        <taxon>Basidiomycota</taxon>
        <taxon>Pucciniomycotina</taxon>
        <taxon>Pucciniomycetes</taxon>
        <taxon>Pucciniales</taxon>
        <taxon>Pucciniaceae</taxon>
        <taxon>Puccinia</taxon>
    </lineage>
</organism>
<dbReference type="EMBL" id="PGCI01000267">
    <property type="protein sequence ID" value="PLW31522.1"/>
    <property type="molecule type" value="Genomic_DNA"/>
</dbReference>
<dbReference type="Proteomes" id="UP000235392">
    <property type="component" value="Unassembled WGS sequence"/>
</dbReference>
<evidence type="ECO:0000313" key="1">
    <source>
        <dbReference type="EMBL" id="PLW31522.1"/>
    </source>
</evidence>
<name>A0A2N5U1C4_9BASI</name>
<reference evidence="1 2" key="1">
    <citation type="submission" date="2017-11" db="EMBL/GenBank/DDBJ databases">
        <title>De novo assembly and phasing of dikaryotic genomes from two isolates of Puccinia coronata f. sp. avenae, the causal agent of oat crown rust.</title>
        <authorList>
            <person name="Miller M.E."/>
            <person name="Zhang Y."/>
            <person name="Omidvar V."/>
            <person name="Sperschneider J."/>
            <person name="Schwessinger B."/>
            <person name="Raley C."/>
            <person name="Palmer J.M."/>
            <person name="Garnica D."/>
            <person name="Upadhyaya N."/>
            <person name="Rathjen J."/>
            <person name="Taylor J.M."/>
            <person name="Park R.F."/>
            <person name="Dodds P.N."/>
            <person name="Hirsch C.D."/>
            <person name="Kianian S.F."/>
            <person name="Figueroa M."/>
        </authorList>
    </citation>
    <scope>NUCLEOTIDE SEQUENCE [LARGE SCALE GENOMIC DNA]</scope>
    <source>
        <strain evidence="1">12SD80</strain>
    </source>
</reference>
<gene>
    <name evidence="1" type="ORF">PCASD_20622</name>
</gene>
<dbReference type="AlphaFoldDB" id="A0A2N5U1C4"/>
<evidence type="ECO:0000313" key="2">
    <source>
        <dbReference type="Proteomes" id="UP000235392"/>
    </source>
</evidence>
<accession>A0A2N5U1C4</accession>
<comment type="caution">
    <text evidence="1">The sequence shown here is derived from an EMBL/GenBank/DDBJ whole genome shotgun (WGS) entry which is preliminary data.</text>
</comment>
<sequence length="144" mass="15910">MRELRKHMDDAKKAEEEAYGIAEELEVGPDGLLTEAQLEYSLNKSLTTGCFQAYFTPAKKDQWICFASTHLGYGESVSVRTCRGPDGLLIASDNDSKNQLDKLKSIEGPKPGLTNFAPDFIGSEDFTLTDFIAVKEQPAESKKN</sequence>
<proteinExistence type="predicted"/>
<protein>
    <submittedName>
        <fullName evidence="1">Uncharacterized protein</fullName>
    </submittedName>
</protein>